<dbReference type="RefSeq" id="WP_089967153.1">
    <property type="nucleotide sequence ID" value="NZ_FOCQ01000006.1"/>
</dbReference>
<protein>
    <recommendedName>
        <fullName evidence="3 7">Mannose-6-phosphate isomerase</fullName>
        <ecNumber evidence="3 7">5.3.1.8</ecNumber>
    </recommendedName>
</protein>
<keyword evidence="5 7" id="KW-0862">Zinc</keyword>
<keyword evidence="4 7" id="KW-0479">Metal-binding</keyword>
<dbReference type="CDD" id="cd07010">
    <property type="entry name" value="cupin_PMI_type_I_N_bac"/>
    <property type="match status" value="1"/>
</dbReference>
<evidence type="ECO:0000256" key="4">
    <source>
        <dbReference type="ARBA" id="ARBA00022723"/>
    </source>
</evidence>
<evidence type="ECO:0000256" key="7">
    <source>
        <dbReference type="PIRNR" id="PIRNR036894"/>
    </source>
</evidence>
<accession>A0A1H8E1H8</accession>
<name>A0A1H8E1H8_9BACL</name>
<dbReference type="STRING" id="1173111.SAMN05444955_10669"/>
<feature type="binding site" evidence="8">
    <location>
        <position position="98"/>
    </location>
    <ligand>
        <name>Zn(2+)</name>
        <dbReference type="ChEBI" id="CHEBI:29105"/>
    </ligand>
</feature>
<dbReference type="Pfam" id="PF20511">
    <property type="entry name" value="PMI_typeI_cat"/>
    <property type="match status" value="1"/>
</dbReference>
<evidence type="ECO:0000256" key="8">
    <source>
        <dbReference type="PIRSR" id="PIRSR036894-1"/>
    </source>
</evidence>
<comment type="cofactor">
    <cofactor evidence="8">
        <name>Zn(2+)</name>
        <dbReference type="ChEBI" id="CHEBI:29105"/>
    </cofactor>
    <text evidence="8">Binds 1 zinc ion per subunit.</text>
</comment>
<reference evidence="12 13" key="1">
    <citation type="submission" date="2016-10" db="EMBL/GenBank/DDBJ databases">
        <authorList>
            <person name="de Groot N.N."/>
        </authorList>
    </citation>
    <scope>NUCLEOTIDE SEQUENCE [LARGE SCALE GENOMIC DNA]</scope>
    <source>
        <strain evidence="12 13">DSM 46701</strain>
    </source>
</reference>
<feature type="active site" evidence="9">
    <location>
        <position position="193"/>
    </location>
</feature>
<comment type="catalytic activity">
    <reaction evidence="1 7">
        <text>D-mannose 6-phosphate = D-fructose 6-phosphate</text>
        <dbReference type="Rhea" id="RHEA:12356"/>
        <dbReference type="ChEBI" id="CHEBI:58735"/>
        <dbReference type="ChEBI" id="CHEBI:61527"/>
        <dbReference type="EC" id="5.3.1.8"/>
    </reaction>
</comment>
<dbReference type="InterPro" id="IPR014628">
    <property type="entry name" value="Man6P_isomerase_Firm_short"/>
</dbReference>
<feature type="binding site" evidence="8">
    <location>
        <position position="116"/>
    </location>
    <ligand>
        <name>Zn(2+)</name>
        <dbReference type="ChEBI" id="CHEBI:29105"/>
    </ligand>
</feature>
<evidence type="ECO:0000259" key="10">
    <source>
        <dbReference type="Pfam" id="PF20511"/>
    </source>
</evidence>
<dbReference type="OrthoDB" id="9808275at2"/>
<dbReference type="GO" id="GO:0005975">
    <property type="term" value="P:carbohydrate metabolic process"/>
    <property type="evidence" value="ECO:0007669"/>
    <property type="project" value="UniProtKB-UniRule"/>
</dbReference>
<evidence type="ECO:0000256" key="2">
    <source>
        <dbReference type="ARBA" id="ARBA00010772"/>
    </source>
</evidence>
<dbReference type="InterPro" id="IPR001250">
    <property type="entry name" value="Man6P_Isoase-1"/>
</dbReference>
<evidence type="ECO:0000256" key="3">
    <source>
        <dbReference type="ARBA" id="ARBA00011956"/>
    </source>
</evidence>
<dbReference type="PIRSF" id="PIRSF036894">
    <property type="entry name" value="PMI_Firm_short"/>
    <property type="match status" value="1"/>
</dbReference>
<dbReference type="InterPro" id="IPR014710">
    <property type="entry name" value="RmlC-like_jellyroll"/>
</dbReference>
<feature type="domain" description="Phosphomannose isomerase type I catalytic" evidence="10">
    <location>
        <begin position="7"/>
        <end position="108"/>
    </location>
</feature>
<dbReference type="Pfam" id="PF21621">
    <property type="entry name" value="MPI_cupin_dom"/>
    <property type="match status" value="1"/>
</dbReference>
<dbReference type="GO" id="GO:0004476">
    <property type="term" value="F:mannose-6-phosphate isomerase activity"/>
    <property type="evidence" value="ECO:0007669"/>
    <property type="project" value="UniProtKB-UniRule"/>
</dbReference>
<organism evidence="12 13">
    <name type="scientific">Lihuaxuella thermophila</name>
    <dbReference type="NCBI Taxonomy" id="1173111"/>
    <lineage>
        <taxon>Bacteria</taxon>
        <taxon>Bacillati</taxon>
        <taxon>Bacillota</taxon>
        <taxon>Bacilli</taxon>
        <taxon>Bacillales</taxon>
        <taxon>Thermoactinomycetaceae</taxon>
        <taxon>Lihuaxuella</taxon>
    </lineage>
</organism>
<dbReference type="InterPro" id="IPR046457">
    <property type="entry name" value="PMI_typeI_cat"/>
</dbReference>
<evidence type="ECO:0000256" key="1">
    <source>
        <dbReference type="ARBA" id="ARBA00000757"/>
    </source>
</evidence>
<dbReference type="EC" id="5.3.1.8" evidence="3 7"/>
<sequence length="317" mass="35920">MYQEPIFLEPVFKERIWGGNKLRTEFGFSIPSDHTGECWGISGHPEGLSTIKNGPLKGRTLDQVWQQHPELFAGRSGEYFPLLIKILDAQDDLSVQVHPNDELAMKLENYPLGKTECWYIIDCEEGAELILGHHASSRGELARMIHEGNWEALLKRVPVKPGDFYYVKSGTIHAIGKGIMILETQQSSDITYRVYDYDRTDAEGNKRPLHIEKSIAVTNVPDEESTVTPSVIEQRSLMIQQFVSETFFTVQEWKIDGKTDELERPGDYLLCSVIDGEGEIQTGACTCPFKKGDFFILPATLPFFRLNGKARWIVSHP</sequence>
<evidence type="ECO:0000259" key="11">
    <source>
        <dbReference type="Pfam" id="PF21621"/>
    </source>
</evidence>
<dbReference type="AlphaFoldDB" id="A0A1H8E1H8"/>
<dbReference type="InterPro" id="IPR051804">
    <property type="entry name" value="Carb_Metab_Reg_Kinase/Isom"/>
</dbReference>
<dbReference type="InterPro" id="IPR011051">
    <property type="entry name" value="RmlC_Cupin_sf"/>
</dbReference>
<dbReference type="EMBL" id="FOCQ01000006">
    <property type="protein sequence ID" value="SEN12954.1"/>
    <property type="molecule type" value="Genomic_DNA"/>
</dbReference>
<comment type="similarity">
    <text evidence="2 7">Belongs to the mannose-6-phosphate isomerase type 1 family.</text>
</comment>
<dbReference type="SUPFAM" id="SSF51182">
    <property type="entry name" value="RmlC-like cupins"/>
    <property type="match status" value="1"/>
</dbReference>
<keyword evidence="13" id="KW-1185">Reference proteome</keyword>
<keyword evidence="6 7" id="KW-0413">Isomerase</keyword>
<dbReference type="InterPro" id="IPR049071">
    <property type="entry name" value="MPI_cupin_dom"/>
</dbReference>
<feature type="domain" description="Mannose-6-phosphate isomerase cupin" evidence="11">
    <location>
        <begin position="239"/>
        <end position="317"/>
    </location>
</feature>
<dbReference type="Gene3D" id="2.60.120.10">
    <property type="entry name" value="Jelly Rolls"/>
    <property type="match status" value="2"/>
</dbReference>
<feature type="binding site" evidence="8">
    <location>
        <position position="173"/>
    </location>
    <ligand>
        <name>Zn(2+)</name>
        <dbReference type="ChEBI" id="CHEBI:29105"/>
    </ligand>
</feature>
<evidence type="ECO:0000313" key="13">
    <source>
        <dbReference type="Proteomes" id="UP000199695"/>
    </source>
</evidence>
<evidence type="ECO:0000256" key="6">
    <source>
        <dbReference type="ARBA" id="ARBA00023235"/>
    </source>
</evidence>
<dbReference type="PANTHER" id="PTHR42742">
    <property type="entry name" value="TRANSCRIPTIONAL REPRESSOR MPRA"/>
    <property type="match status" value="1"/>
</dbReference>
<dbReference type="Proteomes" id="UP000199695">
    <property type="component" value="Unassembled WGS sequence"/>
</dbReference>
<proteinExistence type="inferred from homology"/>
<dbReference type="NCBIfam" id="TIGR00218">
    <property type="entry name" value="manA"/>
    <property type="match status" value="1"/>
</dbReference>
<evidence type="ECO:0000256" key="9">
    <source>
        <dbReference type="PIRSR" id="PIRSR036894-2"/>
    </source>
</evidence>
<gene>
    <name evidence="12" type="ORF">SAMN05444955_10669</name>
</gene>
<evidence type="ECO:0000256" key="5">
    <source>
        <dbReference type="ARBA" id="ARBA00022833"/>
    </source>
</evidence>
<dbReference type="PANTHER" id="PTHR42742:SF3">
    <property type="entry name" value="FRUCTOKINASE"/>
    <property type="match status" value="1"/>
</dbReference>
<evidence type="ECO:0000313" key="12">
    <source>
        <dbReference type="EMBL" id="SEN12954.1"/>
    </source>
</evidence>
<dbReference type="GO" id="GO:0008270">
    <property type="term" value="F:zinc ion binding"/>
    <property type="evidence" value="ECO:0007669"/>
    <property type="project" value="UniProtKB-UniRule"/>
</dbReference>